<feature type="compositionally biased region" description="Basic residues" evidence="1">
    <location>
        <begin position="370"/>
        <end position="380"/>
    </location>
</feature>
<protein>
    <submittedName>
        <fullName evidence="2">Uncharacterized protein</fullName>
    </submittedName>
</protein>
<name>A0A0D2WM40_CAPO3</name>
<dbReference type="AlphaFoldDB" id="A0A0D2WM40"/>
<dbReference type="SUPFAM" id="SSF48371">
    <property type="entry name" value="ARM repeat"/>
    <property type="match status" value="1"/>
</dbReference>
<evidence type="ECO:0000313" key="3">
    <source>
        <dbReference type="Proteomes" id="UP000008743"/>
    </source>
</evidence>
<dbReference type="GO" id="GO:0005096">
    <property type="term" value="F:GTPase activator activity"/>
    <property type="evidence" value="ECO:0007669"/>
    <property type="project" value="InterPro"/>
</dbReference>
<dbReference type="PANTHER" id="PTHR21344:SF1">
    <property type="entry name" value="RAL GTPASE-ACTIVATING PROTEIN SUBUNIT BETA"/>
    <property type="match status" value="1"/>
</dbReference>
<dbReference type="InParanoid" id="A0A0D2WM40"/>
<dbReference type="PhylomeDB" id="A0A0D2WM40"/>
<reference evidence="3" key="1">
    <citation type="submission" date="2011-02" db="EMBL/GenBank/DDBJ databases">
        <title>The Genome Sequence of Capsaspora owczarzaki ATCC 30864.</title>
        <authorList>
            <person name="Russ C."/>
            <person name="Cuomo C."/>
            <person name="Burger G."/>
            <person name="Gray M.W."/>
            <person name="Holland P.W.H."/>
            <person name="King N."/>
            <person name="Lang F.B.F."/>
            <person name="Roger A.J."/>
            <person name="Ruiz-Trillo I."/>
            <person name="Young S.K."/>
            <person name="Zeng Q."/>
            <person name="Gargeya S."/>
            <person name="Alvarado L."/>
            <person name="Berlin A."/>
            <person name="Chapman S.B."/>
            <person name="Chen Z."/>
            <person name="Freedman E."/>
            <person name="Gellesch M."/>
            <person name="Goldberg J."/>
            <person name="Griggs A."/>
            <person name="Gujja S."/>
            <person name="Heilman E."/>
            <person name="Heiman D."/>
            <person name="Howarth C."/>
            <person name="Mehta T."/>
            <person name="Neiman D."/>
            <person name="Pearson M."/>
            <person name="Roberts A."/>
            <person name="Saif S."/>
            <person name="Shea T."/>
            <person name="Shenoy N."/>
            <person name="Sisk P."/>
            <person name="Stolte C."/>
            <person name="Sykes S."/>
            <person name="White J."/>
            <person name="Yandava C."/>
            <person name="Haas B."/>
            <person name="Nusbaum C."/>
            <person name="Birren B."/>
        </authorList>
    </citation>
    <scope>NUCLEOTIDE SEQUENCE</scope>
    <source>
        <strain evidence="3">ATCC 30864</strain>
    </source>
</reference>
<feature type="region of interest" description="Disordered" evidence="1">
    <location>
        <begin position="359"/>
        <end position="380"/>
    </location>
</feature>
<proteinExistence type="predicted"/>
<feature type="region of interest" description="Disordered" evidence="1">
    <location>
        <begin position="208"/>
        <end position="234"/>
    </location>
</feature>
<evidence type="ECO:0000256" key="1">
    <source>
        <dbReference type="SAM" id="MobiDB-lite"/>
    </source>
</evidence>
<organism evidence="2 3">
    <name type="scientific">Capsaspora owczarzaki (strain ATCC 30864)</name>
    <dbReference type="NCBI Taxonomy" id="595528"/>
    <lineage>
        <taxon>Eukaryota</taxon>
        <taxon>Filasterea</taxon>
        <taxon>Capsaspora</taxon>
    </lineage>
</organism>
<dbReference type="PANTHER" id="PTHR21344">
    <property type="entry name" value="RAL GTPASE-ACTIVATING PROTEIN SUBUNIT BETA"/>
    <property type="match status" value="1"/>
</dbReference>
<dbReference type="InterPro" id="IPR016024">
    <property type="entry name" value="ARM-type_fold"/>
</dbReference>
<dbReference type="OrthoDB" id="19311at2759"/>
<sequence length="380" mass="42292">MFLWKNMLGILGNINNIPNPAIHCTAIQGTLLVLDLLVATRDNQGISMDNQSTPPVPLELPPLFMFVGWLCQAAAMPDHFRAGRSLATGALCRLMTRRLDRPVTLDYLAHYYRLLHSGLRGNDLDVQHAIISNSTRIFTLGLPGSTMVLVDFLTAIESVLLTNRAESFALRTDALKILFSLTCLPNLYKPDDKVPDLQRMVKSHPTYAAAAPGHLDTQTQPEVSRQDQERDSEISMQQVKDRVMMLLIRVSREEPHTPTRCHAICALATFVFDELANKTNNPRLSECFDVLLALLRCDEPQVAQMAVKMLSMLSMQFASLSQMGGQLVDKVYATISATIRNLLENELPTSPMGATAATAHAEELTPVRRAQQHTHRSNRI</sequence>
<dbReference type="InterPro" id="IPR039930">
    <property type="entry name" value="RALGAPB"/>
</dbReference>
<gene>
    <name evidence="2" type="ORF">CAOG_009594</name>
</gene>
<evidence type="ECO:0000313" key="2">
    <source>
        <dbReference type="EMBL" id="KJE91835.1"/>
    </source>
</evidence>
<dbReference type="STRING" id="595528.A0A0D2WM40"/>
<accession>A0A0D2WM40</accession>
<dbReference type="Proteomes" id="UP000008743">
    <property type="component" value="Unassembled WGS sequence"/>
</dbReference>
<keyword evidence="3" id="KW-1185">Reference proteome</keyword>
<dbReference type="EMBL" id="KE346363">
    <property type="protein sequence ID" value="KJE91835.1"/>
    <property type="molecule type" value="Genomic_DNA"/>
</dbReference>
<feature type="compositionally biased region" description="Basic and acidic residues" evidence="1">
    <location>
        <begin position="224"/>
        <end position="234"/>
    </location>
</feature>